<organism evidence="9 10">
    <name type="scientific">Anaerovirgula multivorans</name>
    <dbReference type="NCBI Taxonomy" id="312168"/>
    <lineage>
        <taxon>Bacteria</taxon>
        <taxon>Bacillati</taxon>
        <taxon>Bacillota</taxon>
        <taxon>Clostridia</taxon>
        <taxon>Peptostreptococcales</taxon>
        <taxon>Natronincolaceae</taxon>
        <taxon>Anaerovirgula</taxon>
    </lineage>
</organism>
<evidence type="ECO:0000256" key="2">
    <source>
        <dbReference type="ARBA" id="ARBA00022654"/>
    </source>
</evidence>
<dbReference type="EMBL" id="FZOJ01000048">
    <property type="protein sequence ID" value="SNT17768.1"/>
    <property type="molecule type" value="Genomic_DNA"/>
</dbReference>
<keyword evidence="5" id="KW-0378">Hydrolase</keyword>
<dbReference type="SMART" id="SM00793">
    <property type="entry name" value="AgrB"/>
    <property type="match status" value="1"/>
</dbReference>
<dbReference type="GO" id="GO:0009372">
    <property type="term" value="P:quorum sensing"/>
    <property type="evidence" value="ECO:0007669"/>
    <property type="project" value="UniProtKB-KW"/>
</dbReference>
<evidence type="ECO:0000256" key="1">
    <source>
        <dbReference type="ARBA" id="ARBA00022475"/>
    </source>
</evidence>
<keyword evidence="3" id="KW-0645">Protease</keyword>
<dbReference type="Proteomes" id="UP000198304">
    <property type="component" value="Unassembled WGS sequence"/>
</dbReference>
<dbReference type="GO" id="GO:0006508">
    <property type="term" value="P:proteolysis"/>
    <property type="evidence" value="ECO:0007669"/>
    <property type="project" value="UniProtKB-KW"/>
</dbReference>
<sequence length="202" mass="23199">MIKIVVNRMDRYFQKEFALGEEDRQKLRYALEIILNDCSKLILLFLVFSLLDAPVNFLYCFLTLSLLRPFTGGLHFKTYTGCILFSGAFFYLSIFLADAIPLDFSGAVIFFLFSGLTMLSLAPIPAKTRPVHPPGKILKFKCFSMVIISFHFFMCFLTNKHPYFIHSIWVITLQSIQLFIGKGVLIYEKQNSNLEKNNGHAL</sequence>
<evidence type="ECO:0000256" key="4">
    <source>
        <dbReference type="ARBA" id="ARBA00022692"/>
    </source>
</evidence>
<evidence type="ECO:0000256" key="3">
    <source>
        <dbReference type="ARBA" id="ARBA00022670"/>
    </source>
</evidence>
<feature type="transmembrane region" description="Helical" evidence="8">
    <location>
        <begin position="41"/>
        <end position="67"/>
    </location>
</feature>
<evidence type="ECO:0000313" key="9">
    <source>
        <dbReference type="EMBL" id="SNT17768.1"/>
    </source>
</evidence>
<keyword evidence="10" id="KW-1185">Reference proteome</keyword>
<keyword evidence="6 8" id="KW-1133">Transmembrane helix</keyword>
<keyword evidence="4 8" id="KW-0812">Transmembrane</keyword>
<accession>A0A239KJ69</accession>
<protein>
    <submittedName>
        <fullName evidence="9">Accessory gene regulator B</fullName>
    </submittedName>
</protein>
<dbReference type="GO" id="GO:0016020">
    <property type="term" value="C:membrane"/>
    <property type="evidence" value="ECO:0007669"/>
    <property type="project" value="InterPro"/>
</dbReference>
<feature type="transmembrane region" description="Helical" evidence="8">
    <location>
        <begin position="79"/>
        <end position="100"/>
    </location>
</feature>
<feature type="transmembrane region" description="Helical" evidence="8">
    <location>
        <begin position="106"/>
        <end position="126"/>
    </location>
</feature>
<dbReference type="Pfam" id="PF04647">
    <property type="entry name" value="AgrB"/>
    <property type="match status" value="1"/>
</dbReference>
<dbReference type="GO" id="GO:0008233">
    <property type="term" value="F:peptidase activity"/>
    <property type="evidence" value="ECO:0007669"/>
    <property type="project" value="UniProtKB-KW"/>
</dbReference>
<dbReference type="InterPro" id="IPR006741">
    <property type="entry name" value="AgrB"/>
</dbReference>
<proteinExistence type="predicted"/>
<keyword evidence="2" id="KW-0673">Quorum sensing</keyword>
<evidence type="ECO:0000256" key="6">
    <source>
        <dbReference type="ARBA" id="ARBA00022989"/>
    </source>
</evidence>
<evidence type="ECO:0000256" key="7">
    <source>
        <dbReference type="ARBA" id="ARBA00023136"/>
    </source>
</evidence>
<reference evidence="9 10" key="1">
    <citation type="submission" date="2017-06" db="EMBL/GenBank/DDBJ databases">
        <authorList>
            <person name="Kim H.J."/>
            <person name="Triplett B.A."/>
        </authorList>
    </citation>
    <scope>NUCLEOTIDE SEQUENCE [LARGE SCALE GENOMIC DNA]</scope>
    <source>
        <strain evidence="9 10">SCA</strain>
    </source>
</reference>
<keyword evidence="7 8" id="KW-0472">Membrane</keyword>
<evidence type="ECO:0000313" key="10">
    <source>
        <dbReference type="Proteomes" id="UP000198304"/>
    </source>
</evidence>
<dbReference type="RefSeq" id="WP_207652638.1">
    <property type="nucleotide sequence ID" value="NZ_FZOJ01000048.1"/>
</dbReference>
<keyword evidence="1" id="KW-1003">Cell membrane</keyword>
<dbReference type="AlphaFoldDB" id="A0A239KJ69"/>
<evidence type="ECO:0000256" key="8">
    <source>
        <dbReference type="SAM" id="Phobius"/>
    </source>
</evidence>
<gene>
    <name evidence="9" type="ORF">SAMN05446037_10486</name>
</gene>
<evidence type="ECO:0000256" key="5">
    <source>
        <dbReference type="ARBA" id="ARBA00022801"/>
    </source>
</evidence>
<name>A0A239KJ69_9FIRM</name>
<feature type="transmembrane region" description="Helical" evidence="8">
    <location>
        <begin position="163"/>
        <end position="187"/>
    </location>
</feature>